<sequence length="201" mass="22512">MKKENSSLMSFLLLLSLSFLASSKSHGNPASEMVNVLNQNRTAWKLGKLHESPGLGCIALQYAELCEGDCNVNNNTLTCEPPEDDFTQVFAPNCGVELPTFVMVGQTLPFLWKPMAGESNKEKAATAEQCTHDFYASSQQLSGHSFVYLYTSHHRVVSLTQIMKDNPVVAEMIYWKTWDESFKDIYGVCKQQERSRVSGDK</sequence>
<dbReference type="EMBL" id="JAGKQM010000010">
    <property type="protein sequence ID" value="KAH0905322.1"/>
    <property type="molecule type" value="Genomic_DNA"/>
</dbReference>
<gene>
    <name evidence="2" type="ORF">HID58_037149</name>
</gene>
<accession>A0ABQ8BKG0</accession>
<evidence type="ECO:0000313" key="3">
    <source>
        <dbReference type="Proteomes" id="UP000824890"/>
    </source>
</evidence>
<evidence type="ECO:0000313" key="2">
    <source>
        <dbReference type="EMBL" id="KAH0905322.1"/>
    </source>
</evidence>
<dbReference type="PANTHER" id="PTHR34537">
    <property type="entry name" value="OS08G0459300 PROTEIN"/>
    <property type="match status" value="1"/>
</dbReference>
<feature type="chain" id="PRO_5045518707" evidence="1">
    <location>
        <begin position="24"/>
        <end position="201"/>
    </location>
</feature>
<protein>
    <submittedName>
        <fullName evidence="2">Uncharacterized protein</fullName>
    </submittedName>
</protein>
<reference evidence="2 3" key="1">
    <citation type="submission" date="2021-05" db="EMBL/GenBank/DDBJ databases">
        <title>Genome Assembly of Synthetic Allotetraploid Brassica napus Reveals Homoeologous Exchanges between Subgenomes.</title>
        <authorList>
            <person name="Davis J.T."/>
        </authorList>
    </citation>
    <scope>NUCLEOTIDE SEQUENCE [LARGE SCALE GENOMIC DNA]</scope>
    <source>
        <strain evidence="3">cv. Da-Ae</strain>
        <tissue evidence="2">Seedling</tissue>
    </source>
</reference>
<comment type="caution">
    <text evidence="2">The sequence shown here is derived from an EMBL/GenBank/DDBJ whole genome shotgun (WGS) entry which is preliminary data.</text>
</comment>
<name>A0ABQ8BKG0_BRANA</name>
<proteinExistence type="predicted"/>
<dbReference type="PANTHER" id="PTHR34537:SF2">
    <property type="entry name" value="FERREDOXIN-LIKE PROTEIN"/>
    <property type="match status" value="1"/>
</dbReference>
<evidence type="ECO:0000256" key="1">
    <source>
        <dbReference type="SAM" id="SignalP"/>
    </source>
</evidence>
<organism evidence="2 3">
    <name type="scientific">Brassica napus</name>
    <name type="common">Rape</name>
    <dbReference type="NCBI Taxonomy" id="3708"/>
    <lineage>
        <taxon>Eukaryota</taxon>
        <taxon>Viridiplantae</taxon>
        <taxon>Streptophyta</taxon>
        <taxon>Embryophyta</taxon>
        <taxon>Tracheophyta</taxon>
        <taxon>Spermatophyta</taxon>
        <taxon>Magnoliopsida</taxon>
        <taxon>eudicotyledons</taxon>
        <taxon>Gunneridae</taxon>
        <taxon>Pentapetalae</taxon>
        <taxon>rosids</taxon>
        <taxon>malvids</taxon>
        <taxon>Brassicales</taxon>
        <taxon>Brassicaceae</taxon>
        <taxon>Brassiceae</taxon>
        <taxon>Brassica</taxon>
    </lineage>
</organism>
<keyword evidence="1" id="KW-0732">Signal</keyword>
<keyword evidence="3" id="KW-1185">Reference proteome</keyword>
<dbReference type="Proteomes" id="UP000824890">
    <property type="component" value="Unassembled WGS sequence"/>
</dbReference>
<feature type="signal peptide" evidence="1">
    <location>
        <begin position="1"/>
        <end position="23"/>
    </location>
</feature>